<accession>A0A2Z4LVA6</accession>
<evidence type="ECO:0000256" key="1">
    <source>
        <dbReference type="ARBA" id="ARBA00023015"/>
    </source>
</evidence>
<reference evidence="6 7" key="1">
    <citation type="submission" date="2018-06" db="EMBL/GenBank/DDBJ databases">
        <title>Spongiibacterium sp. HME9304 Genome sequencing and assembly.</title>
        <authorList>
            <person name="Kang H."/>
            <person name="Kim H."/>
            <person name="Joh K."/>
        </authorList>
    </citation>
    <scope>NUCLEOTIDE SEQUENCE [LARGE SCALE GENOMIC DNA]</scope>
    <source>
        <strain evidence="6 7">HME9304</strain>
    </source>
</reference>
<dbReference type="InterPro" id="IPR018062">
    <property type="entry name" value="HTH_AraC-typ_CS"/>
</dbReference>
<dbReference type="Pfam" id="PF12833">
    <property type="entry name" value="HTH_18"/>
    <property type="match status" value="1"/>
</dbReference>
<dbReference type="GO" id="GO:0003700">
    <property type="term" value="F:DNA-binding transcription factor activity"/>
    <property type="evidence" value="ECO:0007669"/>
    <property type="project" value="InterPro"/>
</dbReference>
<keyword evidence="4" id="KW-1133">Transmembrane helix</keyword>
<keyword evidence="4" id="KW-0472">Membrane</keyword>
<name>A0A2Z4LVA6_9FLAO</name>
<evidence type="ECO:0000313" key="7">
    <source>
        <dbReference type="Proteomes" id="UP000248536"/>
    </source>
</evidence>
<dbReference type="InterPro" id="IPR009057">
    <property type="entry name" value="Homeodomain-like_sf"/>
</dbReference>
<keyword evidence="3" id="KW-0804">Transcription</keyword>
<dbReference type="PROSITE" id="PS00041">
    <property type="entry name" value="HTH_ARAC_FAMILY_1"/>
    <property type="match status" value="1"/>
</dbReference>
<dbReference type="InterPro" id="IPR018060">
    <property type="entry name" value="HTH_AraC"/>
</dbReference>
<feature type="transmembrane region" description="Helical" evidence="4">
    <location>
        <begin position="65"/>
        <end position="86"/>
    </location>
</feature>
<evidence type="ECO:0000256" key="4">
    <source>
        <dbReference type="SAM" id="Phobius"/>
    </source>
</evidence>
<dbReference type="Proteomes" id="UP000248536">
    <property type="component" value="Chromosome"/>
</dbReference>
<evidence type="ECO:0000256" key="2">
    <source>
        <dbReference type="ARBA" id="ARBA00023125"/>
    </source>
</evidence>
<keyword evidence="2" id="KW-0238">DNA-binding</keyword>
<organism evidence="6 7">
    <name type="scientific">Flagellimonas maritima</name>
    <dbReference type="NCBI Taxonomy" id="1383885"/>
    <lineage>
        <taxon>Bacteria</taxon>
        <taxon>Pseudomonadati</taxon>
        <taxon>Bacteroidota</taxon>
        <taxon>Flavobacteriia</taxon>
        <taxon>Flavobacteriales</taxon>
        <taxon>Flavobacteriaceae</taxon>
        <taxon>Flagellimonas</taxon>
    </lineage>
</organism>
<evidence type="ECO:0000256" key="3">
    <source>
        <dbReference type="ARBA" id="ARBA00023163"/>
    </source>
</evidence>
<evidence type="ECO:0000313" key="6">
    <source>
        <dbReference type="EMBL" id="AWX45318.1"/>
    </source>
</evidence>
<dbReference type="RefSeq" id="WP_112378722.1">
    <property type="nucleotide sequence ID" value="NZ_CP030104.1"/>
</dbReference>
<dbReference type="SMART" id="SM00342">
    <property type="entry name" value="HTH_ARAC"/>
    <property type="match status" value="1"/>
</dbReference>
<dbReference type="KEGG" id="spon:HME9304_02331"/>
<dbReference type="PROSITE" id="PS01124">
    <property type="entry name" value="HTH_ARAC_FAMILY_2"/>
    <property type="match status" value="1"/>
</dbReference>
<keyword evidence="7" id="KW-1185">Reference proteome</keyword>
<dbReference type="OrthoDB" id="6283866at2"/>
<dbReference type="GO" id="GO:0043565">
    <property type="term" value="F:sequence-specific DNA binding"/>
    <property type="evidence" value="ECO:0007669"/>
    <property type="project" value="InterPro"/>
</dbReference>
<dbReference type="PANTHER" id="PTHR43280:SF29">
    <property type="entry name" value="ARAC-FAMILY TRANSCRIPTIONAL REGULATOR"/>
    <property type="match status" value="1"/>
</dbReference>
<dbReference type="PANTHER" id="PTHR43280">
    <property type="entry name" value="ARAC-FAMILY TRANSCRIPTIONAL REGULATOR"/>
    <property type="match status" value="1"/>
</dbReference>
<feature type="transmembrane region" description="Helical" evidence="4">
    <location>
        <begin position="193"/>
        <end position="213"/>
    </location>
</feature>
<dbReference type="AlphaFoldDB" id="A0A2Z4LVA6"/>
<feature type="transmembrane region" description="Helical" evidence="4">
    <location>
        <begin position="169"/>
        <end position="187"/>
    </location>
</feature>
<feature type="transmembrane region" description="Helical" evidence="4">
    <location>
        <begin position="6"/>
        <end position="27"/>
    </location>
</feature>
<feature type="domain" description="HTH araC/xylS-type" evidence="5">
    <location>
        <begin position="243"/>
        <end position="345"/>
    </location>
</feature>
<feature type="transmembrane region" description="Helical" evidence="4">
    <location>
        <begin position="102"/>
        <end position="118"/>
    </location>
</feature>
<protein>
    <recommendedName>
        <fullName evidence="5">HTH araC/xylS-type domain-containing protein</fullName>
    </recommendedName>
</protein>
<gene>
    <name evidence="6" type="ORF">HME9304_02331</name>
</gene>
<feature type="transmembrane region" description="Helical" evidence="4">
    <location>
        <begin position="130"/>
        <end position="149"/>
    </location>
</feature>
<dbReference type="Gene3D" id="1.10.10.60">
    <property type="entry name" value="Homeodomain-like"/>
    <property type="match status" value="1"/>
</dbReference>
<dbReference type="SUPFAM" id="SSF46689">
    <property type="entry name" value="Homeodomain-like"/>
    <property type="match status" value="1"/>
</dbReference>
<keyword evidence="4" id="KW-0812">Transmembrane</keyword>
<proteinExistence type="predicted"/>
<sequence>MELNKTLLFFFSALGAFNGLILGLYFLWFAKPKHIATKFLGVLLLMMSIRIGKSVVFYFKPDLAFIYLQLGLSACFFIGPFLYFYIKSVVDVKSRITKTWKYHILILLPVIIIVGYIYPFETNIDLWRPYIIYGIYTQWFFYIVASGWILRHTIKTVVQKPRKSNSFQIWVLSVFGGNLIIWSAYYFTSFTFYLVGALTFSFLFYLLSLLLFLNRKKNGVFFMQPQKYADKKIETSQAKNLFEKLDILMKENELYKNANLKSSDVAKRLKISVHQLSQLLNDNAEKSFPIFINEYRIEKAQQMLASNRHLTLETIGYECGFNSKSTFYSSFKKIIGTTPAKYKEQLQGRNL</sequence>
<dbReference type="EMBL" id="CP030104">
    <property type="protein sequence ID" value="AWX45318.1"/>
    <property type="molecule type" value="Genomic_DNA"/>
</dbReference>
<evidence type="ECO:0000259" key="5">
    <source>
        <dbReference type="PROSITE" id="PS01124"/>
    </source>
</evidence>
<keyword evidence="1" id="KW-0805">Transcription regulation</keyword>